<keyword evidence="1 2" id="KW-0238">DNA-binding</keyword>
<dbReference type="InterPro" id="IPR001647">
    <property type="entry name" value="HTH_TetR"/>
</dbReference>
<dbReference type="Pfam" id="PF00440">
    <property type="entry name" value="TetR_N"/>
    <property type="match status" value="1"/>
</dbReference>
<dbReference type="InterPro" id="IPR036271">
    <property type="entry name" value="Tet_transcr_reg_TetR-rel_C_sf"/>
</dbReference>
<dbReference type="STRING" id="1231623.Tasa_012_024"/>
<dbReference type="SUPFAM" id="SSF46689">
    <property type="entry name" value="Homeodomain-like"/>
    <property type="match status" value="1"/>
</dbReference>
<comment type="caution">
    <text evidence="4">The sequence shown here is derived from an EMBL/GenBank/DDBJ whole genome shotgun (WGS) entry which is preliminary data.</text>
</comment>
<dbReference type="InterPro" id="IPR013573">
    <property type="entry name" value="Tscrpt_reg_YcdC_C"/>
</dbReference>
<keyword evidence="5" id="KW-1185">Reference proteome</keyword>
<evidence type="ECO:0000256" key="1">
    <source>
        <dbReference type="ARBA" id="ARBA00023125"/>
    </source>
</evidence>
<dbReference type="RefSeq" id="WP_048848224.1">
    <property type="nucleotide sequence ID" value="NZ_BALE01000012.1"/>
</dbReference>
<evidence type="ECO:0000313" key="5">
    <source>
        <dbReference type="Proteomes" id="UP000032679"/>
    </source>
</evidence>
<proteinExistence type="predicted"/>
<dbReference type="PRINTS" id="PR00455">
    <property type="entry name" value="HTHTETR"/>
</dbReference>
<name>A0A0D6MKQ7_9PROT</name>
<dbReference type="Gene3D" id="1.10.357.10">
    <property type="entry name" value="Tetracycline Repressor, domain 2"/>
    <property type="match status" value="1"/>
</dbReference>
<dbReference type="GO" id="GO:0003677">
    <property type="term" value="F:DNA binding"/>
    <property type="evidence" value="ECO:0007669"/>
    <property type="project" value="UniProtKB-UniRule"/>
</dbReference>
<dbReference type="Gene3D" id="1.10.10.60">
    <property type="entry name" value="Homeodomain-like"/>
    <property type="match status" value="1"/>
</dbReference>
<evidence type="ECO:0000256" key="2">
    <source>
        <dbReference type="PROSITE-ProRule" id="PRU00335"/>
    </source>
</evidence>
<dbReference type="Pfam" id="PF08362">
    <property type="entry name" value="TetR_C_3"/>
    <property type="match status" value="1"/>
</dbReference>
<dbReference type="PROSITE" id="PS50977">
    <property type="entry name" value="HTH_TETR_2"/>
    <property type="match status" value="1"/>
</dbReference>
<dbReference type="PANTHER" id="PTHR30328">
    <property type="entry name" value="TRANSCRIPTIONAL REPRESSOR"/>
    <property type="match status" value="1"/>
</dbReference>
<dbReference type="Proteomes" id="UP000032679">
    <property type="component" value="Unassembled WGS sequence"/>
</dbReference>
<gene>
    <name evidence="4" type="ORF">Tasa_012_024</name>
</gene>
<dbReference type="AlphaFoldDB" id="A0A0D6MKQ7"/>
<reference evidence="4 5" key="1">
    <citation type="submission" date="2012-10" db="EMBL/GenBank/DDBJ databases">
        <title>Genome sequencing of Tanticharoenia sakaeratensis NBRC 103193.</title>
        <authorList>
            <person name="Azuma Y."/>
            <person name="Hadano H."/>
            <person name="Hirakawa H."/>
            <person name="Matsushita K."/>
        </authorList>
    </citation>
    <scope>NUCLEOTIDE SEQUENCE [LARGE SCALE GENOMIC DNA]</scope>
    <source>
        <strain evidence="4 5">NBRC 103193</strain>
    </source>
</reference>
<sequence length="216" mass="23947">MGVPRDISTSHILSVAERVFGERGYAGASMAEIARVAQLPKANIHYYFGTKEILYQAVLENTLTDWLADADRWITPAHAPRAGLRGYIAAKLAFSREHPDASRLFAHEILEGGTQIRTYLETTLRSHVQAIGQTLEEWSRSGLLPQVDSTHFMFCLWAMTQAYADMRPQMVAVLGKPELDDGDYERGAETILALVLGAHAESDIEASIHVPERRAG</sequence>
<dbReference type="EMBL" id="BALE01000012">
    <property type="protein sequence ID" value="GAN53848.1"/>
    <property type="molecule type" value="Genomic_DNA"/>
</dbReference>
<feature type="DNA-binding region" description="H-T-H motif" evidence="2">
    <location>
        <begin position="29"/>
        <end position="48"/>
    </location>
</feature>
<dbReference type="InterPro" id="IPR009057">
    <property type="entry name" value="Homeodomain-like_sf"/>
</dbReference>
<organism evidence="4 5">
    <name type="scientific">Tanticharoenia sakaeratensis NBRC 103193</name>
    <dbReference type="NCBI Taxonomy" id="1231623"/>
    <lineage>
        <taxon>Bacteria</taxon>
        <taxon>Pseudomonadati</taxon>
        <taxon>Pseudomonadota</taxon>
        <taxon>Alphaproteobacteria</taxon>
        <taxon>Acetobacterales</taxon>
        <taxon>Acetobacteraceae</taxon>
        <taxon>Tanticharoenia</taxon>
    </lineage>
</organism>
<evidence type="ECO:0000313" key="4">
    <source>
        <dbReference type="EMBL" id="GAN53848.1"/>
    </source>
</evidence>
<accession>A0A0D6MKQ7</accession>
<protein>
    <submittedName>
        <fullName evidence="4">Transcriptional regulator TetR</fullName>
    </submittedName>
</protein>
<dbReference type="GO" id="GO:0045892">
    <property type="term" value="P:negative regulation of DNA-templated transcription"/>
    <property type="evidence" value="ECO:0007669"/>
    <property type="project" value="InterPro"/>
</dbReference>
<feature type="domain" description="HTH tetR-type" evidence="3">
    <location>
        <begin position="6"/>
        <end position="66"/>
    </location>
</feature>
<evidence type="ECO:0000259" key="3">
    <source>
        <dbReference type="PROSITE" id="PS50977"/>
    </source>
</evidence>
<dbReference type="SUPFAM" id="SSF48498">
    <property type="entry name" value="Tetracyclin repressor-like, C-terminal domain"/>
    <property type="match status" value="1"/>
</dbReference>
<dbReference type="OrthoDB" id="2356263at2"/>
<dbReference type="InterPro" id="IPR050109">
    <property type="entry name" value="HTH-type_TetR-like_transc_reg"/>
</dbReference>
<dbReference type="PANTHER" id="PTHR30328:SF54">
    <property type="entry name" value="HTH-TYPE TRANSCRIPTIONAL REPRESSOR SCO4008"/>
    <property type="match status" value="1"/>
</dbReference>